<dbReference type="AlphaFoldDB" id="A0A1M7LGG2"/>
<organism evidence="1 2">
    <name type="scientific">Salegentibacter salegens</name>
    <dbReference type="NCBI Taxonomy" id="143223"/>
    <lineage>
        <taxon>Bacteria</taxon>
        <taxon>Pseudomonadati</taxon>
        <taxon>Bacteroidota</taxon>
        <taxon>Flavobacteriia</taxon>
        <taxon>Flavobacteriales</taxon>
        <taxon>Flavobacteriaceae</taxon>
        <taxon>Salegentibacter</taxon>
    </lineage>
</organism>
<dbReference type="EMBL" id="LT670848">
    <property type="protein sequence ID" value="SHM77242.1"/>
    <property type="molecule type" value="Genomic_DNA"/>
</dbReference>
<gene>
    <name evidence="1" type="ORF">SAMN05878281_1906</name>
</gene>
<sequence>MEVLLEVLDVREWILVNNKFHLSGKYEKRNNRFPPTRK</sequence>
<dbReference type="Proteomes" id="UP000190235">
    <property type="component" value="Chromosome I"/>
</dbReference>
<evidence type="ECO:0000313" key="2">
    <source>
        <dbReference type="Proteomes" id="UP000190235"/>
    </source>
</evidence>
<name>A0A1M7LGG2_9FLAO</name>
<dbReference type="STRING" id="143223.SAMN05878281_1906"/>
<reference evidence="2" key="1">
    <citation type="submission" date="2016-11" db="EMBL/GenBank/DDBJ databases">
        <authorList>
            <person name="Varghese N."/>
            <person name="Submissions S."/>
        </authorList>
    </citation>
    <scope>NUCLEOTIDE SEQUENCE [LARGE SCALE GENOMIC DNA]</scope>
    <source>
        <strain evidence="2">ACAM 48</strain>
    </source>
</reference>
<accession>A0A1M7LGG2</accession>
<keyword evidence="2" id="KW-1185">Reference proteome</keyword>
<evidence type="ECO:0000313" key="1">
    <source>
        <dbReference type="EMBL" id="SHM77242.1"/>
    </source>
</evidence>
<proteinExistence type="predicted"/>
<protein>
    <submittedName>
        <fullName evidence="1">Uncharacterized protein</fullName>
    </submittedName>
</protein>